<dbReference type="FunFam" id="3.40.50.720:FF:000208">
    <property type="entry name" value="Prephenate dehydrogenase"/>
    <property type="match status" value="1"/>
</dbReference>
<dbReference type="SUPFAM" id="SSF51735">
    <property type="entry name" value="NAD(P)-binding Rossmann-fold domains"/>
    <property type="match status" value="1"/>
</dbReference>
<keyword evidence="4" id="KW-1185">Reference proteome</keyword>
<dbReference type="GO" id="GO:0006571">
    <property type="term" value="P:tyrosine biosynthetic process"/>
    <property type="evidence" value="ECO:0007669"/>
    <property type="project" value="InterPro"/>
</dbReference>
<gene>
    <name evidence="3" type="ORF">THTE_0186</name>
</gene>
<accession>A0A286R9Z6</accession>
<dbReference type="PROSITE" id="PS51176">
    <property type="entry name" value="PDH_ADH"/>
    <property type="match status" value="1"/>
</dbReference>
<proteinExistence type="predicted"/>
<evidence type="ECO:0000313" key="3">
    <source>
        <dbReference type="EMBL" id="ASV72788.1"/>
    </source>
</evidence>
<sequence length="281" mass="30500">MARWKTVSIVGVGLIGASIGQALLRRRLADDVIGIARRQTTLRAARRVNAVTHTTIDLARGVAEADLVVVCTPVATIPELVRRAAEHCPEGTLITDAGSTKAAIVAALDNNLPRGCRFLGSHPLAGSEKTGPSYSDAELFEGRVTIITPTRNTRAEDFDALEEFWTGLGSVVVRMSPEEHDEAIGMTSHFPHLVASLLAGMLPEQWFRFTGTGFLDTTRIAAGDIELWKQILMQNRLNVMKNCQALAQELLRAAQALRDGNEKVVEEILTRGKKNRDALGG</sequence>
<protein>
    <submittedName>
        <fullName evidence="3">Prephenate dehydrogenase</fullName>
        <ecNumber evidence="3">1.3.1.12</ecNumber>
    </submittedName>
</protein>
<dbReference type="InterPro" id="IPR036291">
    <property type="entry name" value="NAD(P)-bd_dom_sf"/>
</dbReference>
<dbReference type="GO" id="GO:0004665">
    <property type="term" value="F:prephenate dehydrogenase (NADP+) activity"/>
    <property type="evidence" value="ECO:0007669"/>
    <property type="project" value="InterPro"/>
</dbReference>
<evidence type="ECO:0000259" key="2">
    <source>
        <dbReference type="PROSITE" id="PS51176"/>
    </source>
</evidence>
<dbReference type="RefSeq" id="WP_095413611.1">
    <property type="nucleotide sequence ID" value="NZ_CP018477.1"/>
</dbReference>
<dbReference type="Proteomes" id="UP000215086">
    <property type="component" value="Chromosome"/>
</dbReference>
<dbReference type="GO" id="GO:0070403">
    <property type="term" value="F:NAD+ binding"/>
    <property type="evidence" value="ECO:0007669"/>
    <property type="project" value="InterPro"/>
</dbReference>
<evidence type="ECO:0000256" key="1">
    <source>
        <dbReference type="ARBA" id="ARBA00023002"/>
    </source>
</evidence>
<reference evidence="3 4" key="1">
    <citation type="journal article" name="Front. Microbiol.">
        <title>Sugar Metabolism of the First Thermophilic Planctomycete Thermogutta terrifontis: Comparative Genomic and Transcriptomic Approaches.</title>
        <authorList>
            <person name="Elcheninov A.G."/>
            <person name="Menzel P."/>
            <person name="Gudbergsdottir S.R."/>
            <person name="Slesarev A.I."/>
            <person name="Kadnikov V.V."/>
            <person name="Krogh A."/>
            <person name="Bonch-Osmolovskaya E.A."/>
            <person name="Peng X."/>
            <person name="Kublanov I.V."/>
        </authorList>
    </citation>
    <scope>NUCLEOTIDE SEQUENCE [LARGE SCALE GENOMIC DNA]</scope>
    <source>
        <strain evidence="3 4">R1</strain>
    </source>
</reference>
<dbReference type="InterPro" id="IPR003099">
    <property type="entry name" value="Prephen_DH"/>
</dbReference>
<dbReference type="InterPro" id="IPR046825">
    <property type="entry name" value="PDH_C"/>
</dbReference>
<dbReference type="Gene3D" id="3.40.50.720">
    <property type="entry name" value="NAD(P)-binding Rossmann-like Domain"/>
    <property type="match status" value="1"/>
</dbReference>
<dbReference type="EC" id="1.3.1.12" evidence="3"/>
<dbReference type="GO" id="GO:0008977">
    <property type="term" value="F:prephenate dehydrogenase (NAD+) activity"/>
    <property type="evidence" value="ECO:0007669"/>
    <property type="project" value="UniProtKB-EC"/>
</dbReference>
<dbReference type="InterPro" id="IPR046826">
    <property type="entry name" value="PDH_N"/>
</dbReference>
<dbReference type="KEGG" id="ttf:THTE_0186"/>
<organism evidence="3 4">
    <name type="scientific">Thermogutta terrifontis</name>
    <dbReference type="NCBI Taxonomy" id="1331910"/>
    <lineage>
        <taxon>Bacteria</taxon>
        <taxon>Pseudomonadati</taxon>
        <taxon>Planctomycetota</taxon>
        <taxon>Planctomycetia</taxon>
        <taxon>Pirellulales</taxon>
        <taxon>Thermoguttaceae</taxon>
        <taxon>Thermogutta</taxon>
    </lineage>
</organism>
<dbReference type="OrthoDB" id="9802008at2"/>
<dbReference type="PANTHER" id="PTHR21363">
    <property type="entry name" value="PREPHENATE DEHYDROGENASE"/>
    <property type="match status" value="1"/>
</dbReference>
<dbReference type="Pfam" id="PF20463">
    <property type="entry name" value="PDH_C"/>
    <property type="match status" value="1"/>
</dbReference>
<dbReference type="PANTHER" id="PTHR21363:SF0">
    <property type="entry name" value="PREPHENATE DEHYDROGENASE [NADP(+)]"/>
    <property type="match status" value="1"/>
</dbReference>
<name>A0A286R9Z6_9BACT</name>
<dbReference type="InterPro" id="IPR008927">
    <property type="entry name" value="6-PGluconate_DH-like_C_sf"/>
</dbReference>
<evidence type="ECO:0000313" key="4">
    <source>
        <dbReference type="Proteomes" id="UP000215086"/>
    </source>
</evidence>
<dbReference type="Gene3D" id="1.10.3660.10">
    <property type="entry name" value="6-phosphogluconate dehydrogenase C-terminal like domain"/>
    <property type="match status" value="1"/>
</dbReference>
<dbReference type="SUPFAM" id="SSF48179">
    <property type="entry name" value="6-phosphogluconate dehydrogenase C-terminal domain-like"/>
    <property type="match status" value="1"/>
</dbReference>
<dbReference type="EMBL" id="CP018477">
    <property type="protein sequence ID" value="ASV72788.1"/>
    <property type="molecule type" value="Genomic_DNA"/>
</dbReference>
<dbReference type="InterPro" id="IPR050812">
    <property type="entry name" value="Preph/Arog_dehydrog"/>
</dbReference>
<dbReference type="Pfam" id="PF02153">
    <property type="entry name" value="PDH_N"/>
    <property type="match status" value="1"/>
</dbReference>
<keyword evidence="1 3" id="KW-0560">Oxidoreductase</keyword>
<dbReference type="AlphaFoldDB" id="A0A286R9Z6"/>
<feature type="domain" description="Prephenate/arogenate dehydrogenase" evidence="2">
    <location>
        <begin position="5"/>
        <end position="281"/>
    </location>
</feature>